<dbReference type="SUPFAM" id="SSF47384">
    <property type="entry name" value="Homodimeric domain of signal transducing histidine kinase"/>
    <property type="match status" value="1"/>
</dbReference>
<dbReference type="InterPro" id="IPR003594">
    <property type="entry name" value="HATPase_dom"/>
</dbReference>
<evidence type="ECO:0000256" key="5">
    <source>
        <dbReference type="ARBA" id="ARBA00022679"/>
    </source>
</evidence>
<keyword evidence="11" id="KW-1185">Reference proteome</keyword>
<feature type="domain" description="Histidine kinase" evidence="9">
    <location>
        <begin position="127"/>
        <end position="339"/>
    </location>
</feature>
<dbReference type="FunFam" id="3.30.565.10:FF:000006">
    <property type="entry name" value="Sensor histidine kinase WalK"/>
    <property type="match status" value="1"/>
</dbReference>
<evidence type="ECO:0000256" key="8">
    <source>
        <dbReference type="SAM" id="Phobius"/>
    </source>
</evidence>
<evidence type="ECO:0000256" key="3">
    <source>
        <dbReference type="ARBA" id="ARBA00012438"/>
    </source>
</evidence>
<dbReference type="GO" id="GO:0016020">
    <property type="term" value="C:membrane"/>
    <property type="evidence" value="ECO:0007669"/>
    <property type="project" value="UniProtKB-SubCell"/>
</dbReference>
<dbReference type="EMBL" id="CP030280">
    <property type="protein sequence ID" value="AWY99420.1"/>
    <property type="molecule type" value="Genomic_DNA"/>
</dbReference>
<dbReference type="InterPro" id="IPR005467">
    <property type="entry name" value="His_kinase_dom"/>
</dbReference>
<dbReference type="CDD" id="cd00082">
    <property type="entry name" value="HisKA"/>
    <property type="match status" value="1"/>
</dbReference>
<organism evidence="10 11">
    <name type="scientific">Blautia argi</name>
    <dbReference type="NCBI Taxonomy" id="1912897"/>
    <lineage>
        <taxon>Bacteria</taxon>
        <taxon>Bacillati</taxon>
        <taxon>Bacillota</taxon>
        <taxon>Clostridia</taxon>
        <taxon>Lachnospirales</taxon>
        <taxon>Lachnospiraceae</taxon>
        <taxon>Blautia</taxon>
    </lineage>
</organism>
<evidence type="ECO:0000256" key="7">
    <source>
        <dbReference type="ARBA" id="ARBA00023012"/>
    </source>
</evidence>
<dbReference type="InterPro" id="IPR003661">
    <property type="entry name" value="HisK_dim/P_dom"/>
</dbReference>
<dbReference type="SMART" id="SM00387">
    <property type="entry name" value="HATPase_c"/>
    <property type="match status" value="1"/>
</dbReference>
<gene>
    <name evidence="10" type="ORF">DQQ01_06770</name>
</gene>
<dbReference type="PANTHER" id="PTHR43711">
    <property type="entry name" value="TWO-COMPONENT HISTIDINE KINASE"/>
    <property type="match status" value="1"/>
</dbReference>
<evidence type="ECO:0000313" key="10">
    <source>
        <dbReference type="EMBL" id="AWY99420.1"/>
    </source>
</evidence>
<dbReference type="Proteomes" id="UP000250003">
    <property type="component" value="Chromosome"/>
</dbReference>
<dbReference type="CDD" id="cd00075">
    <property type="entry name" value="HATPase"/>
    <property type="match status" value="1"/>
</dbReference>
<dbReference type="InterPro" id="IPR004358">
    <property type="entry name" value="Sig_transdc_His_kin-like_C"/>
</dbReference>
<feature type="transmembrane region" description="Helical" evidence="8">
    <location>
        <begin position="12"/>
        <end position="31"/>
    </location>
</feature>
<keyword evidence="8" id="KW-0472">Membrane</keyword>
<keyword evidence="6 10" id="KW-0418">Kinase</keyword>
<evidence type="ECO:0000313" key="11">
    <source>
        <dbReference type="Proteomes" id="UP000250003"/>
    </source>
</evidence>
<dbReference type="InterPro" id="IPR036097">
    <property type="entry name" value="HisK_dim/P_sf"/>
</dbReference>
<dbReference type="AlphaFoldDB" id="A0A2Z4UEE4"/>
<name>A0A2Z4UEE4_9FIRM</name>
<dbReference type="SUPFAM" id="SSF55874">
    <property type="entry name" value="ATPase domain of HSP90 chaperone/DNA topoisomerase II/histidine kinase"/>
    <property type="match status" value="1"/>
</dbReference>
<protein>
    <recommendedName>
        <fullName evidence="3">histidine kinase</fullName>
        <ecNumber evidence="3">2.7.13.3</ecNumber>
    </recommendedName>
</protein>
<dbReference type="InterPro" id="IPR036890">
    <property type="entry name" value="HATPase_C_sf"/>
</dbReference>
<dbReference type="PRINTS" id="PR00344">
    <property type="entry name" value="BCTRLSENSOR"/>
</dbReference>
<dbReference type="Gene3D" id="3.30.565.10">
    <property type="entry name" value="Histidine kinase-like ATPase, C-terminal domain"/>
    <property type="match status" value="1"/>
</dbReference>
<dbReference type="Pfam" id="PF02518">
    <property type="entry name" value="HATPase_c"/>
    <property type="match status" value="1"/>
</dbReference>
<dbReference type="SMART" id="SM00388">
    <property type="entry name" value="HisKA"/>
    <property type="match status" value="1"/>
</dbReference>
<evidence type="ECO:0000256" key="6">
    <source>
        <dbReference type="ARBA" id="ARBA00022777"/>
    </source>
</evidence>
<accession>A0A2Z4UEE4</accession>
<dbReference type="OrthoDB" id="9773956at2"/>
<evidence type="ECO:0000256" key="1">
    <source>
        <dbReference type="ARBA" id="ARBA00000085"/>
    </source>
</evidence>
<evidence type="ECO:0000256" key="2">
    <source>
        <dbReference type="ARBA" id="ARBA00004370"/>
    </source>
</evidence>
<dbReference type="RefSeq" id="WP_111920859.1">
    <property type="nucleotide sequence ID" value="NZ_CAUWHR010000024.1"/>
</dbReference>
<proteinExistence type="predicted"/>
<sequence>MKKAETWISGLLYGILGFFGAGMGYLIWLFVPIEEVRILMLVLDISLVAVCLARIWYEKYRAGKLTDNICESLDDLISGREVQRQQTFDDSLADKVQGKLLQYGNILQEDRKENRAEKQKLQEIISDISHQIKTPMANIRLFSNILKQENLSCGQREEFSHTLEFQVDKLEFLLQSLIKMSRLETGTFVLHMEGQNLYHTLVQAVQDVWQEAEKKNLKINLDCDLDIRAKYDEKWTLEAMENLLTNAVKYTPEGGNIQISVHPWQFYTRVDISDTGIGIAKEHYNDIFKRFYRAEEVAAKEGVGLGLYLAQMILNKQRGYITVKSKQGEGSTFSVYLLS</sequence>
<dbReference type="EC" id="2.7.13.3" evidence="3"/>
<comment type="catalytic activity">
    <reaction evidence="1">
        <text>ATP + protein L-histidine = ADP + protein N-phospho-L-histidine.</text>
        <dbReference type="EC" id="2.7.13.3"/>
    </reaction>
</comment>
<evidence type="ECO:0000256" key="4">
    <source>
        <dbReference type="ARBA" id="ARBA00022553"/>
    </source>
</evidence>
<dbReference type="Pfam" id="PF00512">
    <property type="entry name" value="HisKA"/>
    <property type="match status" value="1"/>
</dbReference>
<keyword evidence="5" id="KW-0808">Transferase</keyword>
<dbReference type="PANTHER" id="PTHR43711:SF26">
    <property type="entry name" value="SENSOR HISTIDINE KINASE RCSC"/>
    <property type="match status" value="1"/>
</dbReference>
<keyword evidence="8" id="KW-0812">Transmembrane</keyword>
<dbReference type="Gene3D" id="1.10.287.130">
    <property type="match status" value="1"/>
</dbReference>
<keyword evidence="8" id="KW-1133">Transmembrane helix</keyword>
<comment type="subcellular location">
    <subcellularLocation>
        <location evidence="2">Membrane</location>
    </subcellularLocation>
</comment>
<evidence type="ECO:0000259" key="9">
    <source>
        <dbReference type="PROSITE" id="PS50109"/>
    </source>
</evidence>
<dbReference type="InterPro" id="IPR050736">
    <property type="entry name" value="Sensor_HK_Regulatory"/>
</dbReference>
<keyword evidence="7" id="KW-0902">Two-component regulatory system</keyword>
<keyword evidence="4" id="KW-0597">Phosphoprotein</keyword>
<dbReference type="GO" id="GO:0000155">
    <property type="term" value="F:phosphorelay sensor kinase activity"/>
    <property type="evidence" value="ECO:0007669"/>
    <property type="project" value="InterPro"/>
</dbReference>
<reference evidence="11" key="1">
    <citation type="submission" date="2018-06" db="EMBL/GenBank/DDBJ databases">
        <title>Description of Blautia argi sp. nov., a new anaerobic isolated from dog feces.</title>
        <authorList>
            <person name="Chang Y.-H."/>
            <person name="Paek J."/>
            <person name="Shin Y."/>
        </authorList>
    </citation>
    <scope>NUCLEOTIDE SEQUENCE [LARGE SCALE GENOMIC DNA]</scope>
    <source>
        <strain evidence="11">KCTC 15426</strain>
    </source>
</reference>
<dbReference type="PROSITE" id="PS50109">
    <property type="entry name" value="HIS_KIN"/>
    <property type="match status" value="1"/>
</dbReference>
<dbReference type="KEGG" id="blau:DQQ01_06770"/>